<feature type="region of interest" description="Disordered" evidence="1">
    <location>
        <begin position="1"/>
        <end position="33"/>
    </location>
</feature>
<organism evidence="2 3">
    <name type="scientific">Staphylococcus epidermidis (strain ATCC 12228 / FDA PCI 1200)</name>
    <dbReference type="NCBI Taxonomy" id="176280"/>
    <lineage>
        <taxon>Bacteria</taxon>
        <taxon>Bacillati</taxon>
        <taxon>Bacillota</taxon>
        <taxon>Bacilli</taxon>
        <taxon>Bacillales</taxon>
        <taxon>Staphylococcaceae</taxon>
        <taxon>Staphylococcus</taxon>
    </lineage>
</organism>
<dbReference type="EMBL" id="AE015929">
    <property type="protein sequence ID" value="AAO04055.1"/>
    <property type="molecule type" value="Genomic_DNA"/>
</dbReference>
<sequence length="33" mass="3717">MTLNHSVVYKTSNIDGFQSEKKENTDRMSGGEL</sequence>
<reference evidence="2 3" key="1">
    <citation type="journal article" date="2003" name="Mol. Microbiol.">
        <title>Genome-based analysis of virulence genes in a non-biofilm-forming Staphylococcus epidermidis strain (ATCC 12228).</title>
        <authorList>
            <person name="Zhang Y.Q."/>
            <person name="Ren S.X."/>
            <person name="Li H.L."/>
            <person name="Wang Y.X."/>
            <person name="Fu G."/>
            <person name="Yang J."/>
            <person name="Qin Z.Q."/>
            <person name="Miao Y.G."/>
            <person name="Wang W.Y."/>
            <person name="Chen R.S."/>
            <person name="Shen Y."/>
            <person name="Chen Z."/>
            <person name="Yuan Z.H."/>
            <person name="Zhao G.P."/>
            <person name="Qu D."/>
            <person name="Danchin A."/>
            <person name="Wen Y.M."/>
        </authorList>
    </citation>
    <scope>NUCLEOTIDE SEQUENCE [LARGE SCALE GENOMIC DNA]</scope>
    <source>
        <strain evidence="3">ATCC 12228 / FDA PCI 1200</strain>
    </source>
</reference>
<feature type="compositionally biased region" description="Polar residues" evidence="1">
    <location>
        <begin position="1"/>
        <end position="16"/>
    </location>
</feature>
<evidence type="ECO:0000256" key="1">
    <source>
        <dbReference type="SAM" id="MobiDB-lite"/>
    </source>
</evidence>
<gene>
    <name evidence="2" type="ordered locus">SE_0458</name>
</gene>
<dbReference type="Proteomes" id="UP000001411">
    <property type="component" value="Chromosome"/>
</dbReference>
<dbReference type="AlphaFoldDB" id="A0A0H2VF05"/>
<protein>
    <submittedName>
        <fullName evidence="2">Uncharacterized protein</fullName>
    </submittedName>
</protein>
<evidence type="ECO:0000313" key="2">
    <source>
        <dbReference type="EMBL" id="AAO04055.1"/>
    </source>
</evidence>
<proteinExistence type="predicted"/>
<dbReference type="HOGENOM" id="CLU_3383922_0_0_9"/>
<dbReference type="KEGG" id="sep:SE_0458"/>
<accession>A0A0H2VF05</accession>
<name>A0A0H2VF05_STAES</name>
<evidence type="ECO:0000313" key="3">
    <source>
        <dbReference type="Proteomes" id="UP000001411"/>
    </source>
</evidence>